<evidence type="ECO:0000313" key="5">
    <source>
        <dbReference type="EMBL" id="CAH0386421.1"/>
    </source>
</evidence>
<dbReference type="Proteomes" id="UP001152759">
    <property type="component" value="Chromosome 3"/>
</dbReference>
<feature type="domain" description="V-SNARE coiled-coil homology" evidence="4">
    <location>
        <begin position="32"/>
        <end position="92"/>
    </location>
</feature>
<dbReference type="InterPro" id="IPR001388">
    <property type="entry name" value="Synaptobrevin-like"/>
</dbReference>
<feature type="transmembrane region" description="Helical" evidence="3">
    <location>
        <begin position="96"/>
        <end position="119"/>
    </location>
</feature>
<dbReference type="InterPro" id="IPR016444">
    <property type="entry name" value="Synaptobrevin/VAMP"/>
</dbReference>
<gene>
    <name evidence="5" type="ORF">BEMITA_LOCUS5545</name>
</gene>
<evidence type="ECO:0000256" key="1">
    <source>
        <dbReference type="PROSITE-ProRule" id="PRU00290"/>
    </source>
</evidence>
<keyword evidence="1" id="KW-0175">Coiled coil</keyword>
<feature type="region of interest" description="Disordered" evidence="2">
    <location>
        <begin position="1"/>
        <end position="31"/>
    </location>
</feature>
<keyword evidence="6" id="KW-1185">Reference proteome</keyword>
<protein>
    <recommendedName>
        <fullName evidence="4">V-SNARE coiled-coil homology domain-containing protein</fullName>
    </recommendedName>
</protein>
<evidence type="ECO:0000259" key="4">
    <source>
        <dbReference type="PROSITE" id="PS50892"/>
    </source>
</evidence>
<evidence type="ECO:0000256" key="2">
    <source>
        <dbReference type="SAM" id="MobiDB-lite"/>
    </source>
</evidence>
<dbReference type="SUPFAM" id="SSF58038">
    <property type="entry name" value="SNARE fusion complex"/>
    <property type="match status" value="1"/>
</dbReference>
<dbReference type="PROSITE" id="PS50892">
    <property type="entry name" value="V_SNARE"/>
    <property type="match status" value="1"/>
</dbReference>
<name>A0A9P0A619_BEMTA</name>
<dbReference type="EMBL" id="OU963864">
    <property type="protein sequence ID" value="CAH0386421.1"/>
    <property type="molecule type" value="Genomic_DNA"/>
</dbReference>
<sequence>MERAMEDGFAGSSNLPGGDTPKSNANLQAQKKLQKSQAQVDEVVGIMRVNVQKVLERDSKLSDLDNMADQLQMGASQFEQQATRLKRRMWWKNLKMMIILGLIGLIFAIIFITWIWSAFAGESTSNP</sequence>
<dbReference type="CDD" id="cd15870">
    <property type="entry name" value="R-SNARE_VAMP2"/>
    <property type="match status" value="1"/>
</dbReference>
<dbReference type="PANTHER" id="PTHR45701">
    <property type="entry name" value="SYNAPTOBREVIN FAMILY MEMBER"/>
    <property type="match status" value="1"/>
</dbReference>
<dbReference type="AlphaFoldDB" id="A0A9P0A619"/>
<dbReference type="Pfam" id="PF00957">
    <property type="entry name" value="Synaptobrevin"/>
    <property type="match status" value="1"/>
</dbReference>
<keyword evidence="3" id="KW-0812">Transmembrane</keyword>
<proteinExistence type="predicted"/>
<dbReference type="GO" id="GO:0016192">
    <property type="term" value="P:vesicle-mediated transport"/>
    <property type="evidence" value="ECO:0007669"/>
    <property type="project" value="InterPro"/>
</dbReference>
<dbReference type="Gene3D" id="1.20.5.110">
    <property type="match status" value="1"/>
</dbReference>
<keyword evidence="3" id="KW-0472">Membrane</keyword>
<accession>A0A9P0A619</accession>
<dbReference type="PRINTS" id="PR00219">
    <property type="entry name" value="SYNAPTOBREVN"/>
</dbReference>
<evidence type="ECO:0000256" key="3">
    <source>
        <dbReference type="SAM" id="Phobius"/>
    </source>
</evidence>
<keyword evidence="3" id="KW-1133">Transmembrane helix</keyword>
<dbReference type="KEGG" id="btab:109035052"/>
<organism evidence="5 6">
    <name type="scientific">Bemisia tabaci</name>
    <name type="common">Sweetpotato whitefly</name>
    <name type="synonym">Aleurodes tabaci</name>
    <dbReference type="NCBI Taxonomy" id="7038"/>
    <lineage>
        <taxon>Eukaryota</taxon>
        <taxon>Metazoa</taxon>
        <taxon>Ecdysozoa</taxon>
        <taxon>Arthropoda</taxon>
        <taxon>Hexapoda</taxon>
        <taxon>Insecta</taxon>
        <taxon>Pterygota</taxon>
        <taxon>Neoptera</taxon>
        <taxon>Paraneoptera</taxon>
        <taxon>Hemiptera</taxon>
        <taxon>Sternorrhyncha</taxon>
        <taxon>Aleyrodoidea</taxon>
        <taxon>Aleyrodidae</taxon>
        <taxon>Aleyrodinae</taxon>
        <taxon>Bemisia</taxon>
    </lineage>
</organism>
<evidence type="ECO:0000313" key="6">
    <source>
        <dbReference type="Proteomes" id="UP001152759"/>
    </source>
</evidence>
<reference evidence="5" key="1">
    <citation type="submission" date="2021-12" db="EMBL/GenBank/DDBJ databases">
        <authorList>
            <person name="King R."/>
        </authorList>
    </citation>
    <scope>NUCLEOTIDE SEQUENCE</scope>
</reference>
<dbReference type="SMR" id="A0A9P0A619"/>
<dbReference type="InterPro" id="IPR042855">
    <property type="entry name" value="V_SNARE_CC"/>
</dbReference>
<dbReference type="GO" id="GO:0016020">
    <property type="term" value="C:membrane"/>
    <property type="evidence" value="ECO:0007669"/>
    <property type="project" value="InterPro"/>
</dbReference>